<dbReference type="InterPro" id="IPR002401">
    <property type="entry name" value="Cyt_P450_E_grp-I"/>
</dbReference>
<evidence type="ECO:0000256" key="1">
    <source>
        <dbReference type="ARBA" id="ARBA00001971"/>
    </source>
</evidence>
<evidence type="ECO:0000313" key="8">
    <source>
        <dbReference type="EMBL" id="CAH0033859.1"/>
    </source>
</evidence>
<dbReference type="InterPro" id="IPR001128">
    <property type="entry name" value="Cyt_P450"/>
</dbReference>
<proteinExistence type="inferred from homology"/>
<name>A0A9N9VUT3_9HYPO</name>
<dbReference type="PRINTS" id="PR00463">
    <property type="entry name" value="EP450I"/>
</dbReference>
<keyword evidence="7" id="KW-0472">Membrane</keyword>
<feature type="transmembrane region" description="Helical" evidence="7">
    <location>
        <begin position="6"/>
        <end position="26"/>
    </location>
</feature>
<dbReference type="OrthoDB" id="1470350at2759"/>
<comment type="similarity">
    <text evidence="6">Belongs to the cytochrome P450 family.</text>
</comment>
<dbReference type="Proteomes" id="UP000696573">
    <property type="component" value="Unassembled WGS sequence"/>
</dbReference>
<dbReference type="PANTHER" id="PTHR24305">
    <property type="entry name" value="CYTOCHROME P450"/>
    <property type="match status" value="1"/>
</dbReference>
<gene>
    <name evidence="8" type="ORF">CRHIZ90672A_00006775</name>
</gene>
<feature type="transmembrane region" description="Helical" evidence="7">
    <location>
        <begin position="286"/>
        <end position="308"/>
    </location>
</feature>
<dbReference type="GO" id="GO:0004497">
    <property type="term" value="F:monooxygenase activity"/>
    <property type="evidence" value="ECO:0007669"/>
    <property type="project" value="UniProtKB-KW"/>
</dbReference>
<dbReference type="CDD" id="cd11061">
    <property type="entry name" value="CYP67-like"/>
    <property type="match status" value="1"/>
</dbReference>
<evidence type="ECO:0000256" key="6">
    <source>
        <dbReference type="RuleBase" id="RU000461"/>
    </source>
</evidence>
<dbReference type="EMBL" id="CABFNQ020000748">
    <property type="protein sequence ID" value="CAH0033859.1"/>
    <property type="molecule type" value="Genomic_DNA"/>
</dbReference>
<dbReference type="PRINTS" id="PR00385">
    <property type="entry name" value="P450"/>
</dbReference>
<dbReference type="GO" id="GO:0016705">
    <property type="term" value="F:oxidoreductase activity, acting on paired donors, with incorporation or reduction of molecular oxygen"/>
    <property type="evidence" value="ECO:0007669"/>
    <property type="project" value="InterPro"/>
</dbReference>
<dbReference type="Gene3D" id="1.10.630.10">
    <property type="entry name" value="Cytochrome P450"/>
    <property type="match status" value="1"/>
</dbReference>
<dbReference type="InterPro" id="IPR036396">
    <property type="entry name" value="Cyt_P450_sf"/>
</dbReference>
<keyword evidence="6" id="KW-0503">Monooxygenase</keyword>
<evidence type="ECO:0000256" key="7">
    <source>
        <dbReference type="SAM" id="Phobius"/>
    </source>
</evidence>
<dbReference type="GO" id="GO:0020037">
    <property type="term" value="F:heme binding"/>
    <property type="evidence" value="ECO:0007669"/>
    <property type="project" value="InterPro"/>
</dbReference>
<protein>
    <recommendedName>
        <fullName evidence="10">Cytochrome P450</fullName>
    </recommendedName>
</protein>
<keyword evidence="3 5" id="KW-0479">Metal-binding</keyword>
<dbReference type="GO" id="GO:0005506">
    <property type="term" value="F:iron ion binding"/>
    <property type="evidence" value="ECO:0007669"/>
    <property type="project" value="InterPro"/>
</dbReference>
<sequence>MAWTAVVGVVGTYFLYLLIAWLFLLFSRRLFLHPFKNIPGPFLAKVTNLYGGIQAIRRRGHLASYENHVKFGPVVRYGPNRLIFNTITAVQDIYANPLVTKSGVYVLTRMTPLGNVFDTPEVDEHRRKRKIISQPISEKAMRDFEPTMAEQIDTFVEQLRKSCRLSEPINMTKRLEYLGGDVVGHLGFGYPLKMQTEETNQWLMWGLSFVNVRVNIYMQFPKLAFIEPALKILGSKIRNKYRSIIGKMIVNRTSIPKDAKRDLYAYAADSMKGGTSLINSELWAEAFFFVVAGGATSATAMAALFFYLTRYPSVYEKLNKEIRTHFQSGEDIHSGKALRDCIYLRACIDEALRMSPPAPGMLWREKIPPKKLADGGLEDPPLVVDGHVIPSGSQVAVNIYALHHNEEYFSDPFQFIPERWLTAEGRDSSSLMRRAFAPFGVGGRSCAGKAVAYLEISLTMAKTLYYFDLEIAPGPQGQIGAGTVGRKDGRGRKDEFQLYDVFTSLHDGPVLKLRERQQADGE</sequence>
<dbReference type="InterPro" id="IPR050121">
    <property type="entry name" value="Cytochrome_P450_monoxygenase"/>
</dbReference>
<feature type="binding site" description="axial binding residue" evidence="5">
    <location>
        <position position="446"/>
    </location>
    <ligand>
        <name>heme</name>
        <dbReference type="ChEBI" id="CHEBI:30413"/>
    </ligand>
    <ligandPart>
        <name>Fe</name>
        <dbReference type="ChEBI" id="CHEBI:18248"/>
    </ligandPart>
</feature>
<keyword evidence="4 5" id="KW-0408">Iron</keyword>
<dbReference type="PANTHER" id="PTHR24305:SF226">
    <property type="entry name" value="CYTOCHROME P450 MONOOXYGENASE"/>
    <property type="match status" value="1"/>
</dbReference>
<keyword evidence="7" id="KW-0812">Transmembrane</keyword>
<keyword evidence="7" id="KW-1133">Transmembrane helix</keyword>
<comment type="caution">
    <text evidence="8">The sequence shown here is derived from an EMBL/GenBank/DDBJ whole genome shotgun (WGS) entry which is preliminary data.</text>
</comment>
<reference evidence="8" key="1">
    <citation type="submission" date="2021-10" db="EMBL/GenBank/DDBJ databases">
        <authorList>
            <person name="Piombo E."/>
        </authorList>
    </citation>
    <scope>NUCLEOTIDE SEQUENCE</scope>
</reference>
<comment type="cofactor">
    <cofactor evidence="1 5">
        <name>heme</name>
        <dbReference type="ChEBI" id="CHEBI:30413"/>
    </cofactor>
</comment>
<organism evidence="8 9">
    <name type="scientific">Clonostachys rhizophaga</name>
    <dbReference type="NCBI Taxonomy" id="160324"/>
    <lineage>
        <taxon>Eukaryota</taxon>
        <taxon>Fungi</taxon>
        <taxon>Dikarya</taxon>
        <taxon>Ascomycota</taxon>
        <taxon>Pezizomycotina</taxon>
        <taxon>Sordariomycetes</taxon>
        <taxon>Hypocreomycetidae</taxon>
        <taxon>Hypocreales</taxon>
        <taxon>Bionectriaceae</taxon>
        <taxon>Clonostachys</taxon>
    </lineage>
</organism>
<evidence type="ECO:0000256" key="5">
    <source>
        <dbReference type="PIRSR" id="PIRSR602401-1"/>
    </source>
</evidence>
<keyword evidence="6" id="KW-0560">Oxidoreductase</keyword>
<keyword evidence="2 5" id="KW-0349">Heme</keyword>
<evidence type="ECO:0000256" key="3">
    <source>
        <dbReference type="ARBA" id="ARBA00022723"/>
    </source>
</evidence>
<keyword evidence="9" id="KW-1185">Reference proteome</keyword>
<dbReference type="AlphaFoldDB" id="A0A9N9VUT3"/>
<evidence type="ECO:0000256" key="2">
    <source>
        <dbReference type="ARBA" id="ARBA00022617"/>
    </source>
</evidence>
<dbReference type="Pfam" id="PF00067">
    <property type="entry name" value="p450"/>
    <property type="match status" value="1"/>
</dbReference>
<evidence type="ECO:0000313" key="9">
    <source>
        <dbReference type="Proteomes" id="UP000696573"/>
    </source>
</evidence>
<dbReference type="InterPro" id="IPR017972">
    <property type="entry name" value="Cyt_P450_CS"/>
</dbReference>
<evidence type="ECO:0000256" key="4">
    <source>
        <dbReference type="ARBA" id="ARBA00023004"/>
    </source>
</evidence>
<dbReference type="SUPFAM" id="SSF48264">
    <property type="entry name" value="Cytochrome P450"/>
    <property type="match status" value="1"/>
</dbReference>
<evidence type="ECO:0008006" key="10">
    <source>
        <dbReference type="Google" id="ProtNLM"/>
    </source>
</evidence>
<dbReference type="PROSITE" id="PS00086">
    <property type="entry name" value="CYTOCHROME_P450"/>
    <property type="match status" value="1"/>
</dbReference>
<accession>A0A9N9VUT3</accession>